<organism evidence="1 2">
    <name type="scientific">Parahaliea aestuarii</name>
    <dbReference type="NCBI Taxonomy" id="1852021"/>
    <lineage>
        <taxon>Bacteria</taxon>
        <taxon>Pseudomonadati</taxon>
        <taxon>Pseudomonadota</taxon>
        <taxon>Gammaproteobacteria</taxon>
        <taxon>Cellvibrionales</taxon>
        <taxon>Halieaceae</taxon>
        <taxon>Parahaliea</taxon>
    </lineage>
</organism>
<accession>A0A5C8ZV50</accession>
<dbReference type="AlphaFoldDB" id="A0A5C8ZV50"/>
<sequence length="262" mass="28454">MSVMCEGVQPMWVPQPLYRRVAAVVLVVLSLSAGSARGGQEGEAFDILGFRLGMDREQVEALFRQLNPDVKLDVRNAYFHYSDGLQNLQTEEFLGSISGPVRHDLSNQEILSVTVEFSPPPLGGRVVQITRSDNNIANPVTLAEFQQALIGKYGQPASQIYGLQWHFPAGRKLCSTAASGPVAGSLSSLVQGRDRELKYASPEQCASYLSFRMIGNPVKAVGARMVDVEQAIRAQLAASDWVAGLQEKAVAERIARGKGPQL</sequence>
<evidence type="ECO:0000313" key="2">
    <source>
        <dbReference type="Proteomes" id="UP000321933"/>
    </source>
</evidence>
<gene>
    <name evidence="1" type="ORF">FVW59_11120</name>
</gene>
<comment type="caution">
    <text evidence="1">The sequence shown here is derived from an EMBL/GenBank/DDBJ whole genome shotgun (WGS) entry which is preliminary data.</text>
</comment>
<name>A0A5C8ZV50_9GAMM</name>
<evidence type="ECO:0000313" key="1">
    <source>
        <dbReference type="EMBL" id="TXS91699.1"/>
    </source>
</evidence>
<dbReference type="EMBL" id="VRYZ01000004">
    <property type="protein sequence ID" value="TXS91699.1"/>
    <property type="molecule type" value="Genomic_DNA"/>
</dbReference>
<dbReference type="Proteomes" id="UP000321933">
    <property type="component" value="Unassembled WGS sequence"/>
</dbReference>
<proteinExistence type="predicted"/>
<protein>
    <submittedName>
        <fullName evidence="1">Uncharacterized protein</fullName>
    </submittedName>
</protein>
<reference evidence="1 2" key="1">
    <citation type="submission" date="2019-08" db="EMBL/GenBank/DDBJ databases">
        <title>Parahaliea maris sp. nov., isolated from the surface seawater.</title>
        <authorList>
            <person name="Liu Y."/>
        </authorList>
    </citation>
    <scope>NUCLEOTIDE SEQUENCE [LARGE SCALE GENOMIC DNA]</scope>
    <source>
        <strain evidence="1 2">S2-26</strain>
    </source>
</reference>
<keyword evidence="2" id="KW-1185">Reference proteome</keyword>
<dbReference type="OrthoDB" id="5608185at2"/>
<dbReference type="RefSeq" id="WP_148064376.1">
    <property type="nucleotide sequence ID" value="NZ_VRYZ01000004.1"/>
</dbReference>